<feature type="compositionally biased region" description="Basic and acidic residues" evidence="5">
    <location>
        <begin position="85"/>
        <end position="94"/>
    </location>
</feature>
<reference evidence="7" key="1">
    <citation type="submission" date="2022-10" db="EMBL/GenBank/DDBJ databases">
        <authorList>
            <person name="Chen Y."/>
            <person name="Dougan E. K."/>
            <person name="Chan C."/>
            <person name="Rhodes N."/>
            <person name="Thang M."/>
        </authorList>
    </citation>
    <scope>NUCLEOTIDE SEQUENCE</scope>
</reference>
<evidence type="ECO:0000313" key="7">
    <source>
        <dbReference type="EMBL" id="CAI3986174.1"/>
    </source>
</evidence>
<feature type="region of interest" description="Disordered" evidence="5">
    <location>
        <begin position="574"/>
        <end position="597"/>
    </location>
</feature>
<organism evidence="7">
    <name type="scientific">Cladocopium goreaui</name>
    <dbReference type="NCBI Taxonomy" id="2562237"/>
    <lineage>
        <taxon>Eukaryota</taxon>
        <taxon>Sar</taxon>
        <taxon>Alveolata</taxon>
        <taxon>Dinophyceae</taxon>
        <taxon>Suessiales</taxon>
        <taxon>Symbiodiniaceae</taxon>
        <taxon>Cladocopium</taxon>
    </lineage>
</organism>
<proteinExistence type="predicted"/>
<dbReference type="InterPro" id="IPR001876">
    <property type="entry name" value="Znf_RanBP2"/>
</dbReference>
<dbReference type="EMBL" id="CAMXCT030001057">
    <property type="protein sequence ID" value="CAL4773486.1"/>
    <property type="molecule type" value="Genomic_DNA"/>
</dbReference>
<sequence>MTWFCRSCEVQNSQHLDKCRQCRAHWSEVWEPPKRKVRSRSKSRKYNKAEATGEQEQQATWQVFQEKVPWVQSTPARATSYRTDVTSDAKDKDLQLPPQPVLPPPPMPSMEREGGDALTTEEIKVLEHLRGLKGMNIALPEEMAQQLADLTVKEQRMATAKALTHGHINKFHKVKGQVARAAKRIRELDAEWNAFMNRTMERVKEHGLLYQKCRADMMETYNQKLKELQTLKEEVSIASRSLVDQHTGDFDMDEMPGVADQMMKLQNALAENGTVDLTGDQMEDQLDEEELVAANMDQGEEEAKKDLPSALRPFRSAASPQQVAKTHLKAKQEKHQKDKDKEGGEMSVTNVPETNEEDEASLLSVGDSACFGETGVGEVAKSQLPVVSGKEISKSEVDMVRHFGKPFLHVGTKKEGNTVLPLDSHRSSHENPLIDPGGKFQARDVLSCGNNRTIRRTEANLDLCGLVDSSIDCEARPVGSEQTQAHQGEDANEGRHLQQVSWKDATDWLHFPYTWCQGLHKGMMRRTEGNSDLCGRTSRDTTLLDVEFEFEPAGEIVGGLRVIHGEEDQNEVNVAADDSSASSEATTDLPEDEWTDDPEEFSLTSLYRRWTVVTFGLGLVELGRRDASFDPLAPNELMRVVLDLWDDHAQQGDLIAYNVSPQPMDIAGEKSIVLIVEIDIEGTDDERLQPVLVHERAVSEVSVRNQYYASRLYVESTMTEIFSQLGLQQHCPPLTARECGVRLGQVSLEDGHHYDFDPGMLCLVWIGPICKEVQRASQRINQVEAFFLQCRSLQNLQPECEEIVLIVHGISPANRPLGQREIVRRADQLKNLEWIDFMIQLWPFDAQQVQIGFVPDMTNDVREMVRPCFHFVISYGHGDGRPVLIHQQISVAEKLPGGQKAREVQRDWQGGDLVTARFVVWQQHQALTLLLSNDECEDHGDVEMTSLMQHRMRLKSEGKPKQQVNHQSFECLHTNGLQDTGFVEICRALHESLDVDDKRVHGGQEMNQQNFQDDKISCDVLSSKEHSLSFQQGRDGDNLDHISSYRKPNEHEATRDARAELHLQEGDALLRPCQEDNSDLLDGWSKQQLQNPVQENNDVMLESLKSDLQALFTEGWKGLNRDFALIPYMHPYAVIASQQVKLDVECHNVFHIFTDGSCKRHNAAWAFVVLCECRLPTHSHFVRIGYAAGMIDDSIGPVRMTATDAEATAIIAGVEYLLACPTIQHAEIFFHYDALAVGHGACGLQNVVQHVDPFSVMMSILQQRASEADPNEGWYDPTLSLEANKWEQGKKGRDMKEDQHHECRVHRLRFATANVETMEYNGDSDCGSIKANELLRQCQLEHIHICAIQESRARVSRMVTIGPFTRLVAKGCNGQAGVELWLNGEELARIFLCVFQPEKDVCVWHSSERILAARCQMGKSALEIVVFYAPQRGRSAQEKEQWWKHFKSVLEKRDKRAHLFMLGDGNCSVGSCSGDEIGHHAADLEDEGGELLREICREQKLMIPSTFECWHEGQAYTFTSAHGDRSRIDYILIPQELGASVVRSFIHQDLDLMNGDRDHFPLCLECDIKVGKKEVVRRFNRSPIYHRAEAMKMQQKAAMQDILVNCPSVDWSVDVNDHWNWVRHHLQQKVKDLFPCQKRQQRQLYFSKEAWNVLCSRKEIRKQYRALQREKRILILSAIWKAWKGNVQDSQAEETFRMPLHFLRCQEAVTLEARIRVDHDFKCIKRRDWRQWIKQQLVDKVEKARGVRSAELFKILRPKQMIARSTGKLIRQLPGLCGEDGQWKNNRDAIALEWQTQFGTIENAEEVTATELLQRSVSRHEDCWQALDLLSVPSLYQLESAIRALQAAKATGLDGLGAEVLQADPVVAAKKLYPILLKAAVRGQGVMEFAGGWLLPLFKGTASGMQSLEKVFAKMNLPTDMKEEFLQQTMGVNLIKEATGSAVMANSAAAMLGLTWFVIPESKSLQAPMTGSRPGDPSADVLFSLVLSKVIGVIEERAQQIGIQLSRETTAGQVSNMVTWVDDIAFSLTEDADRLVGRTMDLLGIVQDAMLEHGLSLSYGVGKTAVMISFHGKGATVARQEAEQKHGQGLALMSEHKGKVIIPIVGHYRHLGGFITRSGSRIPELRVRTVGALSKLKPLRRILVHEGLQKEQRSRLIKSLGLSVFTLHAGTLFALTQGEYQVWQAGIHKIYQSLHQRKANGEVRHSTMYQLADAMQSPMPLELMYLCRLRLLVHLFKTGDAYMIAAIVENFEIEKENSWLQGVFHSLKWLKNQVGAEQVPEELFQLMDPQVWNWFQAGAHELKGLIKKAEQSHLCKVKSFCELKTHAEVQDQICREMGWTLEEESEKGEESSTSAGLHECTECGEMFDKASSLATHEQRKHNKRVALRRVACDAACRACGRFYHTRPRMIKHLQMAKSGCWIFHLRNYVPMSEEAAAELDEHDRKRGVAAHQKGLVEHSLDQGWRWCTDQEKKHILPLKEHPPVQDGAPTEELAEWAALGMLPPRQGGRQITLRNATEWTVHNVGQEATKFEHQLLDRATRWNPNPDWIPRGPADGRRFFLILFSGHRRFEDLASYIWWQSNLIPICVDVAIHPEFGNVLEIGLWRSLIHARRVAGGHAGPPCETYSLARWLEIEDSIYPRPLRSCEQPWGLDGRTLRETRQWMMGNILMWRALFLLFTIYAYGGSFTLEHPKGCGGKDNKWTIWDSSFIKQLMLAGDIKLWAILQGPLGQPFAKPTNLLAARLERLGAAIYEGYNKRWRPTTKLGGREGSQWKTARAKAYPPALCRILAQQHIASAEQQIGEGTTQEPEGLEQALDALANSYDPYWLEAKGTKMCSDYNFGKISEDSVVT</sequence>
<dbReference type="Gene3D" id="3.60.10.10">
    <property type="entry name" value="Endonuclease/exonuclease/phosphatase"/>
    <property type="match status" value="1"/>
</dbReference>
<evidence type="ECO:0000256" key="4">
    <source>
        <dbReference type="PROSITE-ProRule" id="PRU00042"/>
    </source>
</evidence>
<keyword evidence="1" id="KW-0479">Metal-binding</keyword>
<dbReference type="PROSITE" id="PS01358">
    <property type="entry name" value="ZF_RANBP2_1"/>
    <property type="match status" value="1"/>
</dbReference>
<dbReference type="SUPFAM" id="SSF56219">
    <property type="entry name" value="DNase I-like"/>
    <property type="match status" value="1"/>
</dbReference>
<feature type="compositionally biased region" description="Basic and acidic residues" evidence="5">
    <location>
        <begin position="330"/>
        <end position="344"/>
    </location>
</feature>
<feature type="region of interest" description="Disordered" evidence="5">
    <location>
        <begin position="75"/>
        <end position="114"/>
    </location>
</feature>
<keyword evidence="9" id="KW-1185">Reference proteome</keyword>
<evidence type="ECO:0000259" key="6">
    <source>
        <dbReference type="PROSITE" id="PS50157"/>
    </source>
</evidence>
<dbReference type="GO" id="GO:0008270">
    <property type="term" value="F:zinc ion binding"/>
    <property type="evidence" value="ECO:0007669"/>
    <property type="project" value="UniProtKB-KW"/>
</dbReference>
<evidence type="ECO:0000256" key="1">
    <source>
        <dbReference type="ARBA" id="ARBA00022723"/>
    </source>
</evidence>
<dbReference type="Proteomes" id="UP001152797">
    <property type="component" value="Unassembled WGS sequence"/>
</dbReference>
<name>A0A9P1C6Y4_9DINO</name>
<accession>A0A9P1C6Y4</accession>
<feature type="compositionally biased region" description="Polar residues" evidence="5">
    <location>
        <begin position="75"/>
        <end position="84"/>
    </location>
</feature>
<dbReference type="InterPro" id="IPR036691">
    <property type="entry name" value="Endo/exonu/phosph_ase_sf"/>
</dbReference>
<feature type="compositionally biased region" description="Pro residues" evidence="5">
    <location>
        <begin position="97"/>
        <end position="108"/>
    </location>
</feature>
<feature type="region of interest" description="Disordered" evidence="5">
    <location>
        <begin position="316"/>
        <end position="349"/>
    </location>
</feature>
<dbReference type="EMBL" id="CAMXCT010001057">
    <property type="protein sequence ID" value="CAI3986174.1"/>
    <property type="molecule type" value="Genomic_DNA"/>
</dbReference>
<evidence type="ECO:0000313" key="8">
    <source>
        <dbReference type="EMBL" id="CAL4773486.1"/>
    </source>
</evidence>
<reference evidence="8 9" key="2">
    <citation type="submission" date="2024-05" db="EMBL/GenBank/DDBJ databases">
        <authorList>
            <person name="Chen Y."/>
            <person name="Shah S."/>
            <person name="Dougan E. K."/>
            <person name="Thang M."/>
            <person name="Chan C."/>
        </authorList>
    </citation>
    <scope>NUCLEOTIDE SEQUENCE [LARGE SCALE GENOMIC DNA]</scope>
</reference>
<feature type="compositionally biased region" description="Basic residues" evidence="5">
    <location>
        <begin position="35"/>
        <end position="46"/>
    </location>
</feature>
<evidence type="ECO:0000256" key="3">
    <source>
        <dbReference type="ARBA" id="ARBA00022833"/>
    </source>
</evidence>
<feature type="region of interest" description="Disordered" evidence="5">
    <location>
        <begin position="1027"/>
        <end position="1054"/>
    </location>
</feature>
<feature type="domain" description="C2H2-type" evidence="6">
    <location>
        <begin position="2358"/>
        <end position="2386"/>
    </location>
</feature>
<comment type="caution">
    <text evidence="7">The sequence shown here is derived from an EMBL/GenBank/DDBJ whole genome shotgun (WGS) entry which is preliminary data.</text>
</comment>
<gene>
    <name evidence="7" type="ORF">C1SCF055_LOCUS13545</name>
</gene>
<dbReference type="InterPro" id="IPR013087">
    <property type="entry name" value="Znf_C2H2_type"/>
</dbReference>
<feature type="compositionally biased region" description="Low complexity" evidence="5">
    <location>
        <begin position="575"/>
        <end position="588"/>
    </location>
</feature>
<evidence type="ECO:0000313" key="9">
    <source>
        <dbReference type="Proteomes" id="UP001152797"/>
    </source>
</evidence>
<protein>
    <submittedName>
        <fullName evidence="8">Craniofacial development protein 2 (p97 bucentaur protein)</fullName>
    </submittedName>
</protein>
<keyword evidence="2 4" id="KW-0863">Zinc-finger</keyword>
<dbReference type="PROSITE" id="PS00028">
    <property type="entry name" value="ZINC_FINGER_C2H2_1"/>
    <property type="match status" value="1"/>
</dbReference>
<evidence type="ECO:0000256" key="5">
    <source>
        <dbReference type="SAM" id="MobiDB-lite"/>
    </source>
</evidence>
<feature type="region of interest" description="Disordered" evidence="5">
    <location>
        <begin position="33"/>
        <end position="58"/>
    </location>
</feature>
<dbReference type="Gene3D" id="3.30.160.60">
    <property type="entry name" value="Classic Zinc Finger"/>
    <property type="match status" value="1"/>
</dbReference>
<evidence type="ECO:0000256" key="2">
    <source>
        <dbReference type="ARBA" id="ARBA00022771"/>
    </source>
</evidence>
<keyword evidence="3" id="KW-0862">Zinc</keyword>
<dbReference type="SMART" id="SM00355">
    <property type="entry name" value="ZnF_C2H2"/>
    <property type="match status" value="2"/>
</dbReference>
<dbReference type="PROSITE" id="PS50157">
    <property type="entry name" value="ZINC_FINGER_C2H2_2"/>
    <property type="match status" value="1"/>
</dbReference>
<dbReference type="EMBL" id="CAMXCT020001057">
    <property type="protein sequence ID" value="CAL1139549.1"/>
    <property type="molecule type" value="Genomic_DNA"/>
</dbReference>